<dbReference type="InterPro" id="IPR000225">
    <property type="entry name" value="Armadillo"/>
</dbReference>
<organism evidence="10 11">
    <name type="scientific">Prymnesium parvum</name>
    <name type="common">Toxic golden alga</name>
    <dbReference type="NCBI Taxonomy" id="97485"/>
    <lineage>
        <taxon>Eukaryota</taxon>
        <taxon>Haptista</taxon>
        <taxon>Haptophyta</taxon>
        <taxon>Prymnesiophyceae</taxon>
        <taxon>Prymnesiales</taxon>
        <taxon>Prymnesiaceae</taxon>
        <taxon>Prymnesium</taxon>
    </lineage>
</organism>
<dbReference type="SUPFAM" id="SSF48371">
    <property type="entry name" value="ARM repeat"/>
    <property type="match status" value="2"/>
</dbReference>
<evidence type="ECO:0000256" key="5">
    <source>
        <dbReference type="ARBA" id="ARBA00023136"/>
    </source>
</evidence>
<dbReference type="SMART" id="SM00185">
    <property type="entry name" value="ARM"/>
    <property type="match status" value="8"/>
</dbReference>
<comment type="similarity">
    <text evidence="2">Belongs to the beta-catenin family.</text>
</comment>
<evidence type="ECO:0000256" key="6">
    <source>
        <dbReference type="ARBA" id="ARBA00023288"/>
    </source>
</evidence>
<name>A0AB34IDJ5_PRYPA</name>
<keyword evidence="11" id="KW-1185">Reference proteome</keyword>
<dbReference type="Proteomes" id="UP001515480">
    <property type="component" value="Unassembled WGS sequence"/>
</dbReference>
<dbReference type="PROSITE" id="PS50176">
    <property type="entry name" value="ARM_REPEAT"/>
    <property type="match status" value="3"/>
</dbReference>
<dbReference type="AlphaFoldDB" id="A0AB34IDJ5"/>
<dbReference type="GO" id="GO:0071562">
    <property type="term" value="P:nucleus-vacuole junction assembly"/>
    <property type="evidence" value="ECO:0007669"/>
    <property type="project" value="InterPro"/>
</dbReference>
<dbReference type="InterPro" id="IPR045156">
    <property type="entry name" value="Vac8"/>
</dbReference>
<evidence type="ECO:0000256" key="2">
    <source>
        <dbReference type="ARBA" id="ARBA00005462"/>
    </source>
</evidence>
<dbReference type="InterPro" id="IPR016024">
    <property type="entry name" value="ARM-type_fold"/>
</dbReference>
<protein>
    <recommendedName>
        <fullName evidence="7">Vacuolar protein 8</fullName>
    </recommendedName>
</protein>
<dbReference type="PANTHER" id="PTHR47249:SF1">
    <property type="entry name" value="VACUOLAR PROTEIN 8"/>
    <property type="match status" value="1"/>
</dbReference>
<evidence type="ECO:0000313" key="11">
    <source>
        <dbReference type="Proteomes" id="UP001515480"/>
    </source>
</evidence>
<keyword evidence="3" id="KW-0926">Vacuole</keyword>
<dbReference type="PANTHER" id="PTHR47249">
    <property type="entry name" value="VACUOLAR PROTEIN 8"/>
    <property type="match status" value="1"/>
</dbReference>
<dbReference type="Pfam" id="PF00514">
    <property type="entry name" value="Arm"/>
    <property type="match status" value="2"/>
</dbReference>
<feature type="repeat" description="ARM" evidence="8">
    <location>
        <begin position="250"/>
        <end position="292"/>
    </location>
</feature>
<evidence type="ECO:0000256" key="8">
    <source>
        <dbReference type="PROSITE-ProRule" id="PRU00259"/>
    </source>
</evidence>
<evidence type="ECO:0000256" key="4">
    <source>
        <dbReference type="ARBA" id="ARBA00022737"/>
    </source>
</evidence>
<dbReference type="Gene3D" id="1.25.10.10">
    <property type="entry name" value="Leucine-rich Repeat Variant"/>
    <property type="match status" value="2"/>
</dbReference>
<evidence type="ECO:0000256" key="7">
    <source>
        <dbReference type="ARBA" id="ARBA00026209"/>
    </source>
</evidence>
<dbReference type="GO" id="GO:0005774">
    <property type="term" value="C:vacuolar membrane"/>
    <property type="evidence" value="ECO:0007669"/>
    <property type="project" value="UniProtKB-SubCell"/>
</dbReference>
<keyword evidence="4" id="KW-0677">Repeat</keyword>
<feature type="region of interest" description="Disordered" evidence="9">
    <location>
        <begin position="1"/>
        <end position="20"/>
    </location>
</feature>
<comment type="caution">
    <text evidence="10">The sequence shown here is derived from an EMBL/GenBank/DDBJ whole genome shotgun (WGS) entry which is preliminary data.</text>
</comment>
<proteinExistence type="inferred from homology"/>
<dbReference type="EMBL" id="JBGBPQ010000031">
    <property type="protein sequence ID" value="KAL1495774.1"/>
    <property type="molecule type" value="Genomic_DNA"/>
</dbReference>
<reference evidence="10 11" key="1">
    <citation type="journal article" date="2024" name="Science">
        <title>Giant polyketide synthase enzymes in the biosynthesis of giant marine polyether toxins.</title>
        <authorList>
            <person name="Fallon T.R."/>
            <person name="Shende V.V."/>
            <person name="Wierzbicki I.H."/>
            <person name="Pendleton A.L."/>
            <person name="Watervoot N.F."/>
            <person name="Auber R.P."/>
            <person name="Gonzalez D.J."/>
            <person name="Wisecaver J.H."/>
            <person name="Moore B.S."/>
        </authorList>
    </citation>
    <scope>NUCLEOTIDE SEQUENCE [LARGE SCALE GENOMIC DNA]</scope>
    <source>
        <strain evidence="10 11">12B1</strain>
    </source>
</reference>
<sequence length="646" mass="69538">MPPQCAPIEKREGGNQLSQSSVIEHSPMSNDERGNSCAVFDSFCSLGSWRESMSSNMQSERLDLLEDIFSELSVGRMSEADRCQMRDCLVAALEYSEETAGDANPSASLMQSLQLCLESCLGAGRSVDASVLTNTEPRDAALQILVCLTGNEHFRESTTAEEANRLLAPLIARLHTAEDAAVLGQLMTVVDHFTSTPLTCDVVVAQGGIPALLGALQRAQHSIPFCQRAAHALCNIGLCAEHEQRIIGSGGVEALVRLLQVDDEQLVDVCLDTIANLMSSDSVCGRVVRAGGVQVIGALVRHSAKFSMRSGWVLSSLAVDKLSHEQLVLDGALDFILLHARKEPSSAKEEAAWALANLVSSTKVAKVVLAYKGALATVFTLAMSTDMKVRLQAIWTIANLSSPEELKVTMGQQGALRVLEETLAPSISAEAHECTKQAVRAISNLLMTASNRTLVLAHHPRLVGQLLLLVSSQPPAIVGLAARALENVCRDVDIARLLFQEAGIVTLIGMCRSEEQQEQLSGTSIIGQLSDIPDFTEALVEPQVLSTLVGLLKSSHPSVKEQAAKTLVKLSSTNESKVAIINAGALDSIEDVYDLKDFPRCQAAFNNLLLSVCEVLTPRSRQVFVNDRLRGARFRRPDVDAATSEE</sequence>
<feature type="repeat" description="ARM" evidence="8">
    <location>
        <begin position="207"/>
        <end position="251"/>
    </location>
</feature>
<dbReference type="InterPro" id="IPR011989">
    <property type="entry name" value="ARM-like"/>
</dbReference>
<keyword evidence="5" id="KW-0472">Membrane</keyword>
<evidence type="ECO:0000256" key="1">
    <source>
        <dbReference type="ARBA" id="ARBA00004592"/>
    </source>
</evidence>
<gene>
    <name evidence="10" type="ORF">AB1Y20_016636</name>
</gene>
<comment type="subcellular location">
    <subcellularLocation>
        <location evidence="1">Vacuole membrane</location>
        <topology evidence="1">Lipid-anchor</topology>
    </subcellularLocation>
</comment>
<keyword evidence="6" id="KW-0449">Lipoprotein</keyword>
<accession>A0AB34IDJ5</accession>
<feature type="repeat" description="ARM" evidence="8">
    <location>
        <begin position="543"/>
        <end position="585"/>
    </location>
</feature>
<dbReference type="GO" id="GO:0043495">
    <property type="term" value="F:protein-membrane adaptor activity"/>
    <property type="evidence" value="ECO:0007669"/>
    <property type="project" value="InterPro"/>
</dbReference>
<evidence type="ECO:0000256" key="3">
    <source>
        <dbReference type="ARBA" id="ARBA00022554"/>
    </source>
</evidence>
<evidence type="ECO:0000313" key="10">
    <source>
        <dbReference type="EMBL" id="KAL1495774.1"/>
    </source>
</evidence>
<evidence type="ECO:0000256" key="9">
    <source>
        <dbReference type="SAM" id="MobiDB-lite"/>
    </source>
</evidence>